<proteinExistence type="predicted"/>
<evidence type="ECO:0000313" key="1">
    <source>
        <dbReference type="EMBL" id="MBX62763.1"/>
    </source>
</evidence>
<reference evidence="1" key="1">
    <citation type="submission" date="2018-02" db="EMBL/GenBank/DDBJ databases">
        <title>Rhizophora mucronata_Transcriptome.</title>
        <authorList>
            <person name="Meera S.P."/>
            <person name="Sreeshan A."/>
            <person name="Augustine A."/>
        </authorList>
    </citation>
    <scope>NUCLEOTIDE SEQUENCE</scope>
    <source>
        <tissue evidence="1">Leaf</tissue>
    </source>
</reference>
<protein>
    <submittedName>
        <fullName evidence="1">Uncharacterized protein</fullName>
    </submittedName>
</protein>
<dbReference type="EMBL" id="GGEC01082279">
    <property type="protein sequence ID" value="MBX62763.1"/>
    <property type="molecule type" value="Transcribed_RNA"/>
</dbReference>
<organism evidence="1">
    <name type="scientific">Rhizophora mucronata</name>
    <name type="common">Asiatic mangrove</name>
    <dbReference type="NCBI Taxonomy" id="61149"/>
    <lineage>
        <taxon>Eukaryota</taxon>
        <taxon>Viridiplantae</taxon>
        <taxon>Streptophyta</taxon>
        <taxon>Embryophyta</taxon>
        <taxon>Tracheophyta</taxon>
        <taxon>Spermatophyta</taxon>
        <taxon>Magnoliopsida</taxon>
        <taxon>eudicotyledons</taxon>
        <taxon>Gunneridae</taxon>
        <taxon>Pentapetalae</taxon>
        <taxon>rosids</taxon>
        <taxon>fabids</taxon>
        <taxon>Malpighiales</taxon>
        <taxon>Rhizophoraceae</taxon>
        <taxon>Rhizophora</taxon>
    </lineage>
</organism>
<sequence>MTCVCPSCPISLSLLCINIEIPNQLRVTGEHILILSPIASFVCFAA</sequence>
<dbReference type="AlphaFoldDB" id="A0A2P2Q6Z3"/>
<name>A0A2P2Q6Z3_RHIMU</name>
<accession>A0A2P2Q6Z3</accession>